<dbReference type="Gene3D" id="1.10.760.10">
    <property type="entry name" value="Cytochrome c-like domain"/>
    <property type="match status" value="1"/>
</dbReference>
<name>A0AAN1XZS5_UNVUL</name>
<dbReference type="SUPFAM" id="SSF46626">
    <property type="entry name" value="Cytochrome c"/>
    <property type="match status" value="1"/>
</dbReference>
<dbReference type="KEGG" id="vab:WPS_27090"/>
<dbReference type="AlphaFoldDB" id="A0AAN1XZS5"/>
<gene>
    <name evidence="2" type="ORF">WPS_27090</name>
</gene>
<keyword evidence="1" id="KW-0732">Signal</keyword>
<dbReference type="RefSeq" id="WP_317995025.1">
    <property type="nucleotide sequence ID" value="NZ_AP025523.1"/>
</dbReference>
<feature type="signal peptide" evidence="1">
    <location>
        <begin position="1"/>
        <end position="19"/>
    </location>
</feature>
<evidence type="ECO:0008006" key="4">
    <source>
        <dbReference type="Google" id="ProtNLM"/>
    </source>
</evidence>
<evidence type="ECO:0000313" key="3">
    <source>
        <dbReference type="Proteomes" id="UP001317532"/>
    </source>
</evidence>
<protein>
    <recommendedName>
        <fullName evidence="4">Sulfite:cytochrome C oxidoreductase subunit B</fullName>
    </recommendedName>
</protein>
<reference evidence="2 3" key="1">
    <citation type="journal article" date="2022" name="ISME Commun">
        <title>Vulcanimicrobium alpinus gen. nov. sp. nov., the first cultivated representative of the candidate phylum 'Eremiobacterota', is a metabolically versatile aerobic anoxygenic phototroph.</title>
        <authorList>
            <person name="Yabe S."/>
            <person name="Muto K."/>
            <person name="Abe K."/>
            <person name="Yokota A."/>
            <person name="Staudigel H."/>
            <person name="Tebo B.M."/>
        </authorList>
    </citation>
    <scope>NUCLEOTIDE SEQUENCE [LARGE SCALE GENOMIC DNA]</scope>
    <source>
        <strain evidence="2 3">WC8-2</strain>
    </source>
</reference>
<evidence type="ECO:0000256" key="1">
    <source>
        <dbReference type="SAM" id="SignalP"/>
    </source>
</evidence>
<dbReference type="EMBL" id="AP025523">
    <property type="protein sequence ID" value="BDE07433.1"/>
    <property type="molecule type" value="Genomic_DNA"/>
</dbReference>
<dbReference type="InterPro" id="IPR036909">
    <property type="entry name" value="Cyt_c-like_dom_sf"/>
</dbReference>
<dbReference type="GO" id="GO:0020037">
    <property type="term" value="F:heme binding"/>
    <property type="evidence" value="ECO:0007669"/>
    <property type="project" value="InterPro"/>
</dbReference>
<dbReference type="GO" id="GO:0009055">
    <property type="term" value="F:electron transfer activity"/>
    <property type="evidence" value="ECO:0007669"/>
    <property type="project" value="InterPro"/>
</dbReference>
<feature type="chain" id="PRO_5043014586" description="Sulfite:cytochrome C oxidoreductase subunit B" evidence="1">
    <location>
        <begin position="20"/>
        <end position="118"/>
    </location>
</feature>
<proteinExistence type="predicted"/>
<dbReference type="Proteomes" id="UP001317532">
    <property type="component" value="Chromosome"/>
</dbReference>
<keyword evidence="3" id="KW-1185">Reference proteome</keyword>
<organism evidence="2 3">
    <name type="scientific">Vulcanimicrobium alpinum</name>
    <dbReference type="NCBI Taxonomy" id="3016050"/>
    <lineage>
        <taxon>Bacteria</taxon>
        <taxon>Bacillati</taxon>
        <taxon>Vulcanimicrobiota</taxon>
        <taxon>Vulcanimicrobiia</taxon>
        <taxon>Vulcanimicrobiales</taxon>
        <taxon>Vulcanimicrobiaceae</taxon>
        <taxon>Vulcanimicrobium</taxon>
    </lineage>
</organism>
<sequence length="118" mass="11873">MRPLSFAAAAGACAIVALAAVTVSRAAVAPAAAGVSTASITLPGDLSFQYKPGPGSVAASTYCLTCHSSAYVSTQPPLDRAHWDAEVTKMRKAYGAAIPDVAAAQIVDYLTASYGPSP</sequence>
<accession>A0AAN1XZS5</accession>
<evidence type="ECO:0000313" key="2">
    <source>
        <dbReference type="EMBL" id="BDE07433.1"/>
    </source>
</evidence>